<evidence type="ECO:0000256" key="3">
    <source>
        <dbReference type="ARBA" id="ARBA00023163"/>
    </source>
</evidence>
<organism evidence="6 7">
    <name type="scientific">Cupriavidus phytorum</name>
    <dbReference type="NCBI Taxonomy" id="3024399"/>
    <lineage>
        <taxon>Bacteria</taxon>
        <taxon>Pseudomonadati</taxon>
        <taxon>Pseudomonadota</taxon>
        <taxon>Betaproteobacteria</taxon>
        <taxon>Burkholderiales</taxon>
        <taxon>Burkholderiaceae</taxon>
        <taxon>Cupriavidus</taxon>
    </lineage>
</organism>
<dbReference type="SMART" id="SM00419">
    <property type="entry name" value="HTH_CRP"/>
    <property type="match status" value="1"/>
</dbReference>
<evidence type="ECO:0000256" key="2">
    <source>
        <dbReference type="ARBA" id="ARBA00023125"/>
    </source>
</evidence>
<accession>A0A2W7PFJ8</accession>
<dbReference type="Gene3D" id="1.10.10.10">
    <property type="entry name" value="Winged helix-like DNA-binding domain superfamily/Winged helix DNA-binding domain"/>
    <property type="match status" value="1"/>
</dbReference>
<dbReference type="AlphaFoldDB" id="A0A2W7PFJ8"/>
<dbReference type="SMART" id="SM00100">
    <property type="entry name" value="cNMP"/>
    <property type="match status" value="1"/>
</dbReference>
<evidence type="ECO:0000259" key="4">
    <source>
        <dbReference type="PROSITE" id="PS50042"/>
    </source>
</evidence>
<evidence type="ECO:0000256" key="1">
    <source>
        <dbReference type="ARBA" id="ARBA00023015"/>
    </source>
</evidence>
<dbReference type="CDD" id="cd00092">
    <property type="entry name" value="HTH_CRP"/>
    <property type="match status" value="1"/>
</dbReference>
<dbReference type="InterPro" id="IPR014710">
    <property type="entry name" value="RmlC-like_jellyroll"/>
</dbReference>
<comment type="caution">
    <text evidence="6">The sequence shown here is derived from an EMBL/GenBank/DDBJ whole genome shotgun (WGS) entry which is preliminary data.</text>
</comment>
<feature type="domain" description="Cyclic nucleotide-binding" evidence="4">
    <location>
        <begin position="17"/>
        <end position="120"/>
    </location>
</feature>
<dbReference type="Proteomes" id="UP000249638">
    <property type="component" value="Unassembled WGS sequence"/>
</dbReference>
<keyword evidence="1" id="KW-0805">Transcription regulation</keyword>
<dbReference type="SUPFAM" id="SSF51206">
    <property type="entry name" value="cAMP-binding domain-like"/>
    <property type="match status" value="1"/>
</dbReference>
<dbReference type="InterPro" id="IPR036388">
    <property type="entry name" value="WH-like_DNA-bd_sf"/>
</dbReference>
<reference evidence="6" key="1">
    <citation type="submission" date="2018-06" db="EMBL/GenBank/DDBJ databases">
        <title>Genomic Encyclopedia of Type Strains, Phase IV (KMG-V): Genome sequencing to study the core and pangenomes of soil and plant-associated prokaryotes.</title>
        <authorList>
            <person name="Whitman W."/>
        </authorList>
    </citation>
    <scope>NUCLEOTIDE SEQUENCE [LARGE SCALE GENOMIC DNA]</scope>
    <source>
        <strain evidence="6">MLR2-44</strain>
    </source>
</reference>
<dbReference type="InterPro" id="IPR050397">
    <property type="entry name" value="Env_Response_Regulators"/>
</dbReference>
<dbReference type="InterPro" id="IPR036390">
    <property type="entry name" value="WH_DNA-bd_sf"/>
</dbReference>
<dbReference type="CDD" id="cd00038">
    <property type="entry name" value="CAP_ED"/>
    <property type="match status" value="1"/>
</dbReference>
<dbReference type="EMBL" id="QKZN01000001">
    <property type="protein sequence ID" value="PZX33976.1"/>
    <property type="molecule type" value="Genomic_DNA"/>
</dbReference>
<dbReference type="PROSITE" id="PS50042">
    <property type="entry name" value="CNMP_BINDING_3"/>
    <property type="match status" value="1"/>
</dbReference>
<dbReference type="InterPro" id="IPR012318">
    <property type="entry name" value="HTH_CRP"/>
</dbReference>
<dbReference type="Gene3D" id="2.60.120.10">
    <property type="entry name" value="Jelly Rolls"/>
    <property type="match status" value="1"/>
</dbReference>
<dbReference type="GO" id="GO:0003700">
    <property type="term" value="F:DNA-binding transcription factor activity"/>
    <property type="evidence" value="ECO:0007669"/>
    <property type="project" value="TreeGrafter"/>
</dbReference>
<dbReference type="PANTHER" id="PTHR24567">
    <property type="entry name" value="CRP FAMILY TRANSCRIPTIONAL REGULATORY PROTEIN"/>
    <property type="match status" value="1"/>
</dbReference>
<dbReference type="InterPro" id="IPR000595">
    <property type="entry name" value="cNMP-bd_dom"/>
</dbReference>
<proteinExistence type="predicted"/>
<dbReference type="Pfam" id="PF13545">
    <property type="entry name" value="HTH_Crp_2"/>
    <property type="match status" value="1"/>
</dbReference>
<dbReference type="Pfam" id="PF00027">
    <property type="entry name" value="cNMP_binding"/>
    <property type="match status" value="1"/>
</dbReference>
<dbReference type="PROSITE" id="PS51063">
    <property type="entry name" value="HTH_CRP_2"/>
    <property type="match status" value="1"/>
</dbReference>
<gene>
    <name evidence="6" type="ORF">C7416_101258</name>
</gene>
<sequence>MPELSQPQQQILLSNPWFAALPAPVRRDLAARARPREVAAGAMVYRRGDGGDGLYGVLEGAVRLSGTSMAGKEATVGLMEPGSWFGELSMIDGLPRAHDACAHGATRLLQVAPADFHALLDAHPALARHLLQLQSARVRALLAGVEAFLMQPGEQRFALRLLELARQYGSETAQGMEIDLALSQELLSQLVGVTRQRVSQILRAWEKDGVIAHHYGRVTVRDASRLARLAQG</sequence>
<protein>
    <submittedName>
        <fullName evidence="6">Crp/Fnr family transcriptional regulator</fullName>
    </submittedName>
</protein>
<dbReference type="InterPro" id="IPR018490">
    <property type="entry name" value="cNMP-bd_dom_sf"/>
</dbReference>
<keyword evidence="3" id="KW-0804">Transcription</keyword>
<evidence type="ECO:0000259" key="5">
    <source>
        <dbReference type="PROSITE" id="PS51063"/>
    </source>
</evidence>
<feature type="domain" description="HTH crp-type" evidence="5">
    <location>
        <begin position="151"/>
        <end position="224"/>
    </location>
</feature>
<dbReference type="GO" id="GO:0005829">
    <property type="term" value="C:cytosol"/>
    <property type="evidence" value="ECO:0007669"/>
    <property type="project" value="TreeGrafter"/>
</dbReference>
<keyword evidence="2" id="KW-0238">DNA-binding</keyword>
<dbReference type="SUPFAM" id="SSF46785">
    <property type="entry name" value="Winged helix' DNA-binding domain"/>
    <property type="match status" value="1"/>
</dbReference>
<evidence type="ECO:0000313" key="6">
    <source>
        <dbReference type="EMBL" id="PZX33976.1"/>
    </source>
</evidence>
<dbReference type="PANTHER" id="PTHR24567:SF74">
    <property type="entry name" value="HTH-TYPE TRANSCRIPTIONAL REGULATOR ARCR"/>
    <property type="match status" value="1"/>
</dbReference>
<name>A0A2W7PFJ8_9BURK</name>
<dbReference type="GO" id="GO:0003677">
    <property type="term" value="F:DNA binding"/>
    <property type="evidence" value="ECO:0007669"/>
    <property type="project" value="UniProtKB-KW"/>
</dbReference>
<keyword evidence="7" id="KW-1185">Reference proteome</keyword>
<evidence type="ECO:0000313" key="7">
    <source>
        <dbReference type="Proteomes" id="UP000249638"/>
    </source>
</evidence>